<comment type="subcellular location">
    <subcellularLocation>
        <location evidence="1">Nucleus</location>
    </subcellularLocation>
</comment>
<evidence type="ECO:0000256" key="11">
    <source>
        <dbReference type="SAM" id="MobiDB-lite"/>
    </source>
</evidence>
<dbReference type="Pfam" id="PF13912">
    <property type="entry name" value="zf-C2H2_6"/>
    <property type="match status" value="1"/>
</dbReference>
<feature type="domain" description="C2H2-type" evidence="12">
    <location>
        <begin position="687"/>
        <end position="715"/>
    </location>
</feature>
<dbReference type="OrthoDB" id="6077919at2759"/>
<keyword evidence="4 10" id="KW-0863">Zinc-finger</keyword>
<dbReference type="PANTHER" id="PTHR24379:SF121">
    <property type="entry name" value="C2H2-TYPE DOMAIN-CONTAINING PROTEIN"/>
    <property type="match status" value="1"/>
</dbReference>
<feature type="domain" description="C2H2-type" evidence="12">
    <location>
        <begin position="603"/>
        <end position="630"/>
    </location>
</feature>
<dbReference type="InterPro" id="IPR013087">
    <property type="entry name" value="Znf_C2H2_type"/>
</dbReference>
<evidence type="ECO:0000256" key="10">
    <source>
        <dbReference type="PROSITE-ProRule" id="PRU00042"/>
    </source>
</evidence>
<keyword evidence="6" id="KW-0805">Transcription regulation</keyword>
<evidence type="ECO:0000256" key="5">
    <source>
        <dbReference type="ARBA" id="ARBA00022833"/>
    </source>
</evidence>
<feature type="domain" description="C2H2-type" evidence="12">
    <location>
        <begin position="339"/>
        <end position="367"/>
    </location>
</feature>
<evidence type="ECO:0000256" key="8">
    <source>
        <dbReference type="ARBA" id="ARBA00023242"/>
    </source>
</evidence>
<accession>A0A9N9XUI7</accession>
<dbReference type="FunFam" id="3.30.160.60:FF:000446">
    <property type="entry name" value="Zinc finger protein"/>
    <property type="match status" value="1"/>
</dbReference>
<feature type="domain" description="C2H2-type" evidence="12">
    <location>
        <begin position="631"/>
        <end position="658"/>
    </location>
</feature>
<sequence>MLTTTNLLNSSVEDLSTYLIIPFNSIKNSDDITQFRLRPDGSLCMVNSDSNSFAYKEQIPITEEQDCNVFINHGNQNSNLEIQMEMPAPTLPIHCPTTQTDIKTSVPEIGMSPLEPQYSCIRCDEKFSTIQDYKQHLKQHKSQKKYLCDICGTGYNIENNLKIHNAAVHSEGTLTTCPICGISLKCQRTAAFNSHLKIHLVEELQHCNECDAEIEKEDEYARHVISHALSKADSSLTCSYCDVEFKTPQQLKVHVSNHTKAWKYFKRKKCQTDAPKEKKMYKNVCKICNKSFVKNSLLERHVRVHSGEKPFKCNICEQRFTQKGSLQIHLMKHTGTKPHACTLCPAKFNQKGNLRVHINKTHTAPNEGQKMFKCPHCSCIFKRIASLNGHVTKAHVKYNDTEEIIGDVMKNLKDLEERSAVSYITLMESTPDGTEKKITVQMKKIDQLKFYKCLYCTKMFKKPSDLLKHMRVHTREKPFECKICKKMFALKFNLTSHMKSHNNVKSYKCNKCGLTFSSKKLLNNHKNFENDKLPKWQCSTCGVLFNALEEALQHKMSEDQPHTIQSVTNIVIKQPLNETVHSNNTSQLKHSNARTETSKPRPFQCTKCDAKFTRNLNLRRHMLCHDSEKRLRCQFCPKTFIDSYKLKEHVNLHFNMKNYSCKICSKRFVSSTNLRRHMITHSNERPNRCPYCPKQFQTVALVKRHVKSVHKTEMNNGGDFLKQETSEKALNQDGSVIIYNRNLEKQPIDNQTLLVDKMEEFEQHSDAVLQNPDAPLQTFYVNLEDLQLVGNNSINLSTLVENTNETNPNESEPPHMQNPLNLIAPEAVYDDTIITSAEMNETRNIFEGASVICLNCNKMFTSFVHFQKHDCNVHKEQHNELPGTTITENNEVNTEQQIVEKENSDSKRIVCNICKKAFKRKILYNRHMKRHSTMRCLKCKQIFSNRNAYLEHTAVHKNSSVATPLDCEYCWKRFKKASDLKRHIRTHTGEKPFNCDICNRTFSLKSTLQTHIRTHDPNHKQFGCDICNTFFSSKSSLKVHMTIHTGQKPYSCSVCKAEFRTLGAKRTHENAGHRRPTKKKSKKTAGNNFNDILQTLSSEIIMDKTDEEVAKEPDYAPIDTMNLVLPQNIPAQNPAMDLPSQFANLDIPAEAILSTIPEVQLPEDPANLLRQLQMSDMVLAPNENEVVPSLILDDVSFLDLETAADNLQIISLPEIDGRVTISIKDAENPPKSDKPVKKNQPVDCDICHKTYASKDGLRKHKKNVHREKKKLPCDECDEKFDNNEQLQQHKKDHESFIRDKSLLNHHDISKEQTSALLNLKLDLPSSAIDESFLTIY</sequence>
<feature type="region of interest" description="Disordered" evidence="11">
    <location>
        <begin position="1066"/>
        <end position="1085"/>
    </location>
</feature>
<feature type="domain" description="C2H2-type" evidence="12">
    <location>
        <begin position="479"/>
        <end position="506"/>
    </location>
</feature>
<reference evidence="13" key="1">
    <citation type="submission" date="2022-01" db="EMBL/GenBank/DDBJ databases">
        <authorList>
            <person name="King R."/>
        </authorList>
    </citation>
    <scope>NUCLEOTIDE SEQUENCE</scope>
</reference>
<dbReference type="InterPro" id="IPR036236">
    <property type="entry name" value="Znf_C2H2_sf"/>
</dbReference>
<feature type="domain" description="C2H2-type" evidence="12">
    <location>
        <begin position="311"/>
        <end position="338"/>
    </location>
</feature>
<keyword evidence="7" id="KW-0804">Transcription</keyword>
<proteinExistence type="predicted"/>
<gene>
    <name evidence="13" type="ORF">PHYEVI_LOCUS11112</name>
</gene>
<dbReference type="PANTHER" id="PTHR24379">
    <property type="entry name" value="KRAB AND ZINC FINGER DOMAIN-CONTAINING"/>
    <property type="match status" value="1"/>
</dbReference>
<feature type="domain" description="C2H2-type" evidence="12">
    <location>
        <begin position="507"/>
        <end position="534"/>
    </location>
</feature>
<dbReference type="PROSITE" id="PS00028">
    <property type="entry name" value="ZINC_FINGER_C2H2_1"/>
    <property type="match status" value="23"/>
</dbReference>
<evidence type="ECO:0000313" key="14">
    <source>
        <dbReference type="Proteomes" id="UP001153712"/>
    </source>
</evidence>
<evidence type="ECO:0000256" key="6">
    <source>
        <dbReference type="ARBA" id="ARBA00023015"/>
    </source>
</evidence>
<dbReference type="FunFam" id="3.30.160.60:FF:000145">
    <property type="entry name" value="Zinc finger protein 574"/>
    <property type="match status" value="1"/>
</dbReference>
<dbReference type="Pfam" id="PF00096">
    <property type="entry name" value="zf-C2H2"/>
    <property type="match status" value="15"/>
</dbReference>
<dbReference type="GO" id="GO:0008270">
    <property type="term" value="F:zinc ion binding"/>
    <property type="evidence" value="ECO:0007669"/>
    <property type="project" value="UniProtKB-KW"/>
</dbReference>
<protein>
    <recommendedName>
        <fullName evidence="9">Zinc finger protein 865</fullName>
    </recommendedName>
</protein>
<feature type="domain" description="C2H2-type" evidence="12">
    <location>
        <begin position="965"/>
        <end position="992"/>
    </location>
</feature>
<organism evidence="13 14">
    <name type="scientific">Phyllotreta striolata</name>
    <name type="common">Striped flea beetle</name>
    <name type="synonym">Crioceris striolata</name>
    <dbReference type="NCBI Taxonomy" id="444603"/>
    <lineage>
        <taxon>Eukaryota</taxon>
        <taxon>Metazoa</taxon>
        <taxon>Ecdysozoa</taxon>
        <taxon>Arthropoda</taxon>
        <taxon>Hexapoda</taxon>
        <taxon>Insecta</taxon>
        <taxon>Pterygota</taxon>
        <taxon>Neoptera</taxon>
        <taxon>Endopterygota</taxon>
        <taxon>Coleoptera</taxon>
        <taxon>Polyphaga</taxon>
        <taxon>Cucujiformia</taxon>
        <taxon>Chrysomeloidea</taxon>
        <taxon>Chrysomelidae</taxon>
        <taxon>Galerucinae</taxon>
        <taxon>Alticini</taxon>
        <taxon>Phyllotreta</taxon>
    </lineage>
</organism>
<dbReference type="SUPFAM" id="SSF57667">
    <property type="entry name" value="beta-beta-alpha zinc fingers"/>
    <property type="match status" value="11"/>
</dbReference>
<dbReference type="PROSITE" id="PS50157">
    <property type="entry name" value="ZINC_FINGER_C2H2_2"/>
    <property type="match status" value="19"/>
</dbReference>
<feature type="domain" description="C2H2-type" evidence="12">
    <location>
        <begin position="283"/>
        <end position="310"/>
    </location>
</feature>
<dbReference type="GO" id="GO:0005634">
    <property type="term" value="C:nucleus"/>
    <property type="evidence" value="ECO:0007669"/>
    <property type="project" value="UniProtKB-SubCell"/>
</dbReference>
<feature type="domain" description="C2H2-type" evidence="12">
    <location>
        <begin position="909"/>
        <end position="936"/>
    </location>
</feature>
<feature type="domain" description="C2H2-type" evidence="12">
    <location>
        <begin position="659"/>
        <end position="686"/>
    </location>
</feature>
<dbReference type="Proteomes" id="UP001153712">
    <property type="component" value="Chromosome 9"/>
</dbReference>
<dbReference type="EMBL" id="OU900102">
    <property type="protein sequence ID" value="CAG9864862.1"/>
    <property type="molecule type" value="Genomic_DNA"/>
</dbReference>
<name>A0A9N9XUI7_PHYSR</name>
<evidence type="ECO:0000256" key="2">
    <source>
        <dbReference type="ARBA" id="ARBA00022723"/>
    </source>
</evidence>
<evidence type="ECO:0000256" key="3">
    <source>
        <dbReference type="ARBA" id="ARBA00022737"/>
    </source>
</evidence>
<keyword evidence="3" id="KW-0677">Repeat</keyword>
<evidence type="ECO:0000259" key="12">
    <source>
        <dbReference type="PROSITE" id="PS50157"/>
    </source>
</evidence>
<feature type="domain" description="C2H2-type" evidence="12">
    <location>
        <begin position="146"/>
        <end position="170"/>
    </location>
</feature>
<feature type="domain" description="C2H2-type" evidence="12">
    <location>
        <begin position="1271"/>
        <end position="1293"/>
    </location>
</feature>
<feature type="domain" description="C2H2-type" evidence="12">
    <location>
        <begin position="118"/>
        <end position="145"/>
    </location>
</feature>
<keyword evidence="14" id="KW-1185">Reference proteome</keyword>
<dbReference type="GO" id="GO:0048598">
    <property type="term" value="P:embryonic morphogenesis"/>
    <property type="evidence" value="ECO:0007669"/>
    <property type="project" value="UniProtKB-ARBA"/>
</dbReference>
<feature type="domain" description="C2H2-type" evidence="12">
    <location>
        <begin position="1022"/>
        <end position="1049"/>
    </location>
</feature>
<dbReference type="FunFam" id="3.30.160.60:FF:000624">
    <property type="entry name" value="zinc finger protein 697"/>
    <property type="match status" value="1"/>
</dbReference>
<dbReference type="FunFam" id="3.30.160.60:FF:000100">
    <property type="entry name" value="Zinc finger 45-like"/>
    <property type="match status" value="2"/>
</dbReference>
<keyword evidence="5" id="KW-0862">Zinc</keyword>
<evidence type="ECO:0000256" key="9">
    <source>
        <dbReference type="ARBA" id="ARBA00068876"/>
    </source>
</evidence>
<dbReference type="SMART" id="SM00355">
    <property type="entry name" value="ZnF_C2H2"/>
    <property type="match status" value="25"/>
</dbReference>
<evidence type="ECO:0000256" key="7">
    <source>
        <dbReference type="ARBA" id="ARBA00023163"/>
    </source>
</evidence>
<feature type="domain" description="C2H2-type" evidence="12">
    <location>
        <begin position="993"/>
        <end position="1020"/>
    </location>
</feature>
<keyword evidence="8" id="KW-0539">Nucleus</keyword>
<evidence type="ECO:0000256" key="4">
    <source>
        <dbReference type="ARBA" id="ARBA00022771"/>
    </source>
</evidence>
<feature type="domain" description="C2H2-type" evidence="12">
    <location>
        <begin position="1242"/>
        <end position="1270"/>
    </location>
</feature>
<feature type="compositionally biased region" description="Basic residues" evidence="11">
    <location>
        <begin position="1073"/>
        <end position="1083"/>
    </location>
</feature>
<dbReference type="FunFam" id="3.30.160.60:FF:000130">
    <property type="entry name" value="Spalt-like transcription factor 4"/>
    <property type="match status" value="1"/>
</dbReference>
<dbReference type="Gene3D" id="3.30.160.60">
    <property type="entry name" value="Classic Zinc Finger"/>
    <property type="match status" value="17"/>
</dbReference>
<evidence type="ECO:0000256" key="1">
    <source>
        <dbReference type="ARBA" id="ARBA00004123"/>
    </source>
</evidence>
<dbReference type="FunFam" id="3.30.160.60:FF:000557">
    <property type="entry name" value="zinc finger and SCAN domain-containing protein 29"/>
    <property type="match status" value="1"/>
</dbReference>
<evidence type="ECO:0000313" key="13">
    <source>
        <dbReference type="EMBL" id="CAG9864862.1"/>
    </source>
</evidence>
<feature type="domain" description="C2H2-type" evidence="12">
    <location>
        <begin position="372"/>
        <end position="400"/>
    </location>
</feature>
<feature type="domain" description="C2H2-type" evidence="12">
    <location>
        <begin position="451"/>
        <end position="478"/>
    </location>
</feature>
<keyword evidence="2" id="KW-0479">Metal-binding</keyword>